<dbReference type="GO" id="GO:0005524">
    <property type="term" value="F:ATP binding"/>
    <property type="evidence" value="ECO:0007669"/>
    <property type="project" value="UniProtKB-KW"/>
</dbReference>
<dbReference type="PROSITE" id="PS00211">
    <property type="entry name" value="ABC_TRANSPORTER_1"/>
    <property type="match status" value="1"/>
</dbReference>
<dbReference type="Proteomes" id="UP000772812">
    <property type="component" value="Unassembled WGS sequence"/>
</dbReference>
<dbReference type="RefSeq" id="WP_200673328.1">
    <property type="nucleotide sequence ID" value="NZ_JAACYA010000001.1"/>
</dbReference>
<evidence type="ECO:0000313" key="7">
    <source>
        <dbReference type="Proteomes" id="UP000772812"/>
    </source>
</evidence>
<dbReference type="CDD" id="cd03235">
    <property type="entry name" value="ABC_Metallic_Cations"/>
    <property type="match status" value="1"/>
</dbReference>
<evidence type="ECO:0000256" key="3">
    <source>
        <dbReference type="ARBA" id="ARBA00022741"/>
    </source>
</evidence>
<dbReference type="SUPFAM" id="SSF52540">
    <property type="entry name" value="P-loop containing nucleoside triphosphate hydrolases"/>
    <property type="match status" value="1"/>
</dbReference>
<keyword evidence="7" id="KW-1185">Reference proteome</keyword>
<dbReference type="InterPro" id="IPR003593">
    <property type="entry name" value="AAA+_ATPase"/>
</dbReference>
<dbReference type="PANTHER" id="PTHR42734:SF17">
    <property type="entry name" value="METAL TRANSPORT SYSTEM ATP-BINDING PROTEIN TM_0124-RELATED"/>
    <property type="match status" value="1"/>
</dbReference>
<dbReference type="EMBL" id="JAACYA010000001">
    <property type="protein sequence ID" value="MBK3331931.1"/>
    <property type="molecule type" value="Genomic_DNA"/>
</dbReference>
<evidence type="ECO:0000256" key="2">
    <source>
        <dbReference type="ARBA" id="ARBA00022448"/>
    </source>
</evidence>
<gene>
    <name evidence="6" type="ORF">GWK41_02465</name>
</gene>
<evidence type="ECO:0000259" key="5">
    <source>
        <dbReference type="PROSITE" id="PS50893"/>
    </source>
</evidence>
<dbReference type="InterPro" id="IPR050153">
    <property type="entry name" value="Metal_Ion_Import_ABC"/>
</dbReference>
<keyword evidence="3" id="KW-0547">Nucleotide-binding</keyword>
<dbReference type="InterPro" id="IPR003439">
    <property type="entry name" value="ABC_transporter-like_ATP-bd"/>
</dbReference>
<proteinExistence type="inferred from homology"/>
<organism evidence="6 7">
    <name type="scientific">Persephonella atlantica</name>
    <dbReference type="NCBI Taxonomy" id="2699429"/>
    <lineage>
        <taxon>Bacteria</taxon>
        <taxon>Pseudomonadati</taxon>
        <taxon>Aquificota</taxon>
        <taxon>Aquificia</taxon>
        <taxon>Aquificales</taxon>
        <taxon>Hydrogenothermaceae</taxon>
        <taxon>Persephonella</taxon>
    </lineage>
</organism>
<dbReference type="SMART" id="SM00382">
    <property type="entry name" value="AAA"/>
    <property type="match status" value="1"/>
</dbReference>
<feature type="domain" description="ABC transporter" evidence="5">
    <location>
        <begin position="5"/>
        <end position="236"/>
    </location>
</feature>
<keyword evidence="4 6" id="KW-0067">ATP-binding</keyword>
<protein>
    <submittedName>
        <fullName evidence="6">Metal ABC transporter ATP-binding protein</fullName>
    </submittedName>
</protein>
<comment type="caution">
    <text evidence="6">The sequence shown here is derived from an EMBL/GenBank/DDBJ whole genome shotgun (WGS) entry which is preliminary data.</text>
</comment>
<evidence type="ECO:0000313" key="6">
    <source>
        <dbReference type="EMBL" id="MBK3331931.1"/>
    </source>
</evidence>
<name>A0ABS1GGD2_9AQUI</name>
<dbReference type="Pfam" id="PF00005">
    <property type="entry name" value="ABC_tran"/>
    <property type="match status" value="1"/>
</dbReference>
<dbReference type="PROSITE" id="PS50893">
    <property type="entry name" value="ABC_TRANSPORTER_2"/>
    <property type="match status" value="1"/>
</dbReference>
<accession>A0ABS1GGD2</accession>
<keyword evidence="2" id="KW-0813">Transport</keyword>
<comment type="similarity">
    <text evidence="1">Belongs to the ABC transporter superfamily.</text>
</comment>
<dbReference type="InterPro" id="IPR027417">
    <property type="entry name" value="P-loop_NTPase"/>
</dbReference>
<sequence length="259" mass="28946">METVLYAKGLTVKLNGKIIIEDINLEIRKGEIIAIVGPNGGGKTTLIKSCLGLVKPCRGYVEVLGLKPTEVIKTGKIGYLPQKSETPTHFPFSALDIVMFGLTNTKLTRKEKIERARQYISYVGMKGFENYPYSRLSGGQQQRISIARVLVSEPEIVFLDEPSTGIDVVAQESFYDFLKKIRDEKGVTVVMVSHDVGVVGKFVDKVAGLNRFLHYYGSPKDFFQKHVLQKLYGSDIELIIHSPECVACEHFHADFKGKM</sequence>
<evidence type="ECO:0000256" key="4">
    <source>
        <dbReference type="ARBA" id="ARBA00022840"/>
    </source>
</evidence>
<dbReference type="PANTHER" id="PTHR42734">
    <property type="entry name" value="METAL TRANSPORT SYSTEM ATP-BINDING PROTEIN TM_0124-RELATED"/>
    <property type="match status" value="1"/>
</dbReference>
<evidence type="ECO:0000256" key="1">
    <source>
        <dbReference type="ARBA" id="ARBA00005417"/>
    </source>
</evidence>
<dbReference type="InterPro" id="IPR017871">
    <property type="entry name" value="ABC_transporter-like_CS"/>
</dbReference>
<dbReference type="Gene3D" id="3.40.50.300">
    <property type="entry name" value="P-loop containing nucleotide triphosphate hydrolases"/>
    <property type="match status" value="1"/>
</dbReference>
<reference evidence="6 7" key="1">
    <citation type="journal article" date="2021" name="Syst. Appl. Microbiol.">
        <title>Persephonella atlantica sp. nov.: How to adapt to physico-chemical gradients in high temperature hydrothermal habitats.</title>
        <authorList>
            <person name="Francois D.X."/>
            <person name="Godfroy A."/>
            <person name="Mathien C."/>
            <person name="Aube J."/>
            <person name="Cathalot C."/>
            <person name="Lesongeur F."/>
            <person name="L'Haridon S."/>
            <person name="Philippon X."/>
            <person name="Roussel E.G."/>
        </authorList>
    </citation>
    <scope>NUCLEOTIDE SEQUENCE [LARGE SCALE GENOMIC DNA]</scope>
    <source>
        <strain evidence="6 7">MO1340</strain>
    </source>
</reference>